<accession>A0ACC2WWF1</accession>
<dbReference type="Proteomes" id="UP001234202">
    <property type="component" value="Unassembled WGS sequence"/>
</dbReference>
<protein>
    <submittedName>
        <fullName evidence="1">Uncharacterized protein</fullName>
    </submittedName>
</protein>
<name>A0ACC2WWF1_9TREE</name>
<evidence type="ECO:0000313" key="2">
    <source>
        <dbReference type="Proteomes" id="UP001234202"/>
    </source>
</evidence>
<sequence>MLALAPLRRVTNLKSLTGLTAAVSRRAYSAENNGAAEDGNKTAAEQVKETVDKVEHTAEDIVKKVADLEAQVKDLKSQLTYGKADFINLQRRTEQEKASTRDFAIQAFASDLLSTVDILTTALSHVPQPVPEDAKDLKALFSGVQMTRGELLKTLAKHGVTPFNPTGEKFDPNRHEALFQVPVPDKEPGTVFETQKDGYMLKSRTLRPAQVGVVQDTS</sequence>
<gene>
    <name evidence="1" type="ORF">QFC24_007062</name>
</gene>
<keyword evidence="2" id="KW-1185">Reference proteome</keyword>
<proteinExistence type="predicted"/>
<organism evidence="1 2">
    <name type="scientific">Naganishia onofrii</name>
    <dbReference type="NCBI Taxonomy" id="1851511"/>
    <lineage>
        <taxon>Eukaryota</taxon>
        <taxon>Fungi</taxon>
        <taxon>Dikarya</taxon>
        <taxon>Basidiomycota</taxon>
        <taxon>Agaricomycotina</taxon>
        <taxon>Tremellomycetes</taxon>
        <taxon>Filobasidiales</taxon>
        <taxon>Filobasidiaceae</taxon>
        <taxon>Naganishia</taxon>
    </lineage>
</organism>
<reference evidence="1" key="1">
    <citation type="submission" date="2023-04" db="EMBL/GenBank/DDBJ databases">
        <title>Draft Genome sequencing of Naganishia species isolated from polar environments using Oxford Nanopore Technology.</title>
        <authorList>
            <person name="Leo P."/>
            <person name="Venkateswaran K."/>
        </authorList>
    </citation>
    <scope>NUCLEOTIDE SEQUENCE</scope>
    <source>
        <strain evidence="1">DBVPG 5303</strain>
    </source>
</reference>
<evidence type="ECO:0000313" key="1">
    <source>
        <dbReference type="EMBL" id="KAJ9115151.1"/>
    </source>
</evidence>
<comment type="caution">
    <text evidence="1">The sequence shown here is derived from an EMBL/GenBank/DDBJ whole genome shotgun (WGS) entry which is preliminary data.</text>
</comment>
<dbReference type="EMBL" id="JASBWV010000048">
    <property type="protein sequence ID" value="KAJ9115151.1"/>
    <property type="molecule type" value="Genomic_DNA"/>
</dbReference>